<dbReference type="AlphaFoldDB" id="A0A2B4RWR5"/>
<keyword evidence="3" id="KW-1185">Reference proteome</keyword>
<evidence type="ECO:0000313" key="2">
    <source>
        <dbReference type="EMBL" id="PFX21223.1"/>
    </source>
</evidence>
<feature type="compositionally biased region" description="Basic and acidic residues" evidence="1">
    <location>
        <begin position="53"/>
        <end position="80"/>
    </location>
</feature>
<evidence type="ECO:0000256" key="1">
    <source>
        <dbReference type="SAM" id="MobiDB-lite"/>
    </source>
</evidence>
<organism evidence="2 3">
    <name type="scientific">Stylophora pistillata</name>
    <name type="common">Smooth cauliflower coral</name>
    <dbReference type="NCBI Taxonomy" id="50429"/>
    <lineage>
        <taxon>Eukaryota</taxon>
        <taxon>Metazoa</taxon>
        <taxon>Cnidaria</taxon>
        <taxon>Anthozoa</taxon>
        <taxon>Hexacorallia</taxon>
        <taxon>Scleractinia</taxon>
        <taxon>Astrocoeniina</taxon>
        <taxon>Pocilloporidae</taxon>
        <taxon>Stylophora</taxon>
    </lineage>
</organism>
<feature type="compositionally biased region" description="Low complexity" evidence="1">
    <location>
        <begin position="39"/>
        <end position="51"/>
    </location>
</feature>
<comment type="caution">
    <text evidence="2">The sequence shown here is derived from an EMBL/GenBank/DDBJ whole genome shotgun (WGS) entry which is preliminary data.</text>
</comment>
<evidence type="ECO:0000313" key="3">
    <source>
        <dbReference type="Proteomes" id="UP000225706"/>
    </source>
</evidence>
<reference evidence="3" key="1">
    <citation type="journal article" date="2017" name="bioRxiv">
        <title>Comparative analysis of the genomes of Stylophora pistillata and Acropora digitifera provides evidence for extensive differences between species of corals.</title>
        <authorList>
            <person name="Voolstra C.R."/>
            <person name="Li Y."/>
            <person name="Liew Y.J."/>
            <person name="Baumgarten S."/>
            <person name="Zoccola D."/>
            <person name="Flot J.-F."/>
            <person name="Tambutte S."/>
            <person name="Allemand D."/>
            <person name="Aranda M."/>
        </authorList>
    </citation>
    <scope>NUCLEOTIDE SEQUENCE [LARGE SCALE GENOMIC DNA]</scope>
</reference>
<feature type="compositionally biased region" description="Polar residues" evidence="1">
    <location>
        <begin position="21"/>
        <end position="38"/>
    </location>
</feature>
<feature type="region of interest" description="Disordered" evidence="1">
    <location>
        <begin position="21"/>
        <end position="95"/>
    </location>
</feature>
<protein>
    <submittedName>
        <fullName evidence="2">Uncharacterized protein</fullName>
    </submittedName>
</protein>
<name>A0A2B4RWR5_STYPI</name>
<proteinExistence type="predicted"/>
<dbReference type="EMBL" id="LSMT01000286">
    <property type="protein sequence ID" value="PFX21223.1"/>
    <property type="molecule type" value="Genomic_DNA"/>
</dbReference>
<dbReference type="Proteomes" id="UP000225706">
    <property type="component" value="Unassembled WGS sequence"/>
</dbReference>
<accession>A0A2B4RWR5</accession>
<sequence length="181" mass="20342">MASFLRKEIQAAVREELSRVISSTGTTANSNSMNPTPETSTDLSRSSVSTSRFAEENSERTLSFDEFYTRREEERQEGFRPPKKRKKKNPSDKATMSAKIVEVEVKVGIASAADGVYTNNLDDFHLKCAIDQILSTQEAPGYDAVQPIKEVQPKSLEEAFEQTLDGFPNEQFTLIEILERI</sequence>
<gene>
    <name evidence="2" type="ORF">AWC38_SpisGene14304</name>
</gene>